<dbReference type="Gene3D" id="1.10.10.60">
    <property type="entry name" value="Homeodomain-like"/>
    <property type="match status" value="2"/>
</dbReference>
<dbReference type="PROSITE" id="PS01124">
    <property type="entry name" value="HTH_ARAC_FAMILY_2"/>
    <property type="match status" value="1"/>
</dbReference>
<dbReference type="EMBL" id="JABUMC010000010">
    <property type="protein sequence ID" value="MBV6546743.1"/>
    <property type="molecule type" value="Genomic_DNA"/>
</dbReference>
<dbReference type="GO" id="GO:0043565">
    <property type="term" value="F:sequence-specific DNA binding"/>
    <property type="evidence" value="ECO:0007669"/>
    <property type="project" value="InterPro"/>
</dbReference>
<evidence type="ECO:0000259" key="4">
    <source>
        <dbReference type="PROSITE" id="PS01124"/>
    </source>
</evidence>
<evidence type="ECO:0000313" key="7">
    <source>
        <dbReference type="Proteomes" id="UP000732858"/>
    </source>
</evidence>
<dbReference type="InterPro" id="IPR009594">
    <property type="entry name" value="Tscrpt_reg_HTH_AraC_N"/>
</dbReference>
<feature type="domain" description="HTH araC/xylS-type" evidence="4">
    <location>
        <begin position="187"/>
        <end position="285"/>
    </location>
</feature>
<organism evidence="6 7">
    <name type="scientific">Ursidibacter maritimus</name>
    <dbReference type="NCBI Taxonomy" id="1331689"/>
    <lineage>
        <taxon>Bacteria</taxon>
        <taxon>Pseudomonadati</taxon>
        <taxon>Pseudomonadota</taxon>
        <taxon>Gammaproteobacteria</taxon>
        <taxon>Pasteurellales</taxon>
        <taxon>Pasteurellaceae</taxon>
        <taxon>Ursidibacter</taxon>
    </lineage>
</organism>
<gene>
    <name evidence="5" type="ORF">HT657_07885</name>
    <name evidence="6" type="ORF">HT672_05510</name>
</gene>
<dbReference type="SMART" id="SM00342">
    <property type="entry name" value="HTH_ARAC"/>
    <property type="match status" value="1"/>
</dbReference>
<reference evidence="6 8" key="1">
    <citation type="journal article" date="2021" name="Mol. Ecol.">
        <title>Polar bear-adapted Ursidibacter maritimus are remarkably conserved after generations in captivity.</title>
        <authorList>
            <person name="Espinosa-Gongora C."/>
            <person name="Hansen M.J."/>
            <person name="Bertelsen M.F."/>
            <person name="Bojesen A.M."/>
        </authorList>
    </citation>
    <scope>NUCLEOTIDE SEQUENCE</scope>
    <source>
        <strain evidence="6">Pb43105x</strain>
        <strain evidence="5 8">Pb43106</strain>
    </source>
</reference>
<dbReference type="Pfam" id="PF06719">
    <property type="entry name" value="AraC_N"/>
    <property type="match status" value="1"/>
</dbReference>
<evidence type="ECO:0000256" key="3">
    <source>
        <dbReference type="ARBA" id="ARBA00023163"/>
    </source>
</evidence>
<dbReference type="PRINTS" id="PR00032">
    <property type="entry name" value="HTHARAC"/>
</dbReference>
<proteinExistence type="predicted"/>
<evidence type="ECO:0000313" key="6">
    <source>
        <dbReference type="EMBL" id="MBV6546743.1"/>
    </source>
</evidence>
<accession>A0A949T7W7</accession>
<comment type="caution">
    <text evidence="6">The sequence shown here is derived from an EMBL/GenBank/DDBJ whole genome shotgun (WGS) entry which is preliminary data.</text>
</comment>
<dbReference type="AlphaFoldDB" id="A0A949T7W7"/>
<dbReference type="EMBL" id="JABULY010000005">
    <property type="protein sequence ID" value="MBV6532047.1"/>
    <property type="molecule type" value="Genomic_DNA"/>
</dbReference>
<dbReference type="InterPro" id="IPR018060">
    <property type="entry name" value="HTH_AraC"/>
</dbReference>
<dbReference type="OrthoDB" id="34150at2"/>
<dbReference type="PANTHER" id="PTHR43436">
    <property type="entry name" value="ARAC-FAMILY TRANSCRIPTIONAL REGULATOR"/>
    <property type="match status" value="1"/>
</dbReference>
<dbReference type="PROSITE" id="PS00041">
    <property type="entry name" value="HTH_ARAC_FAMILY_1"/>
    <property type="match status" value="1"/>
</dbReference>
<name>A0A949T7W7_9PAST</name>
<dbReference type="SUPFAM" id="SSF46689">
    <property type="entry name" value="Homeodomain-like"/>
    <property type="match status" value="2"/>
</dbReference>
<dbReference type="Proteomes" id="UP001196379">
    <property type="component" value="Unassembled WGS sequence"/>
</dbReference>
<sequence>MHIIDKLLPLVPKNQFWQTPIDGLVIQHTDRPTPVASTILEPRICIVLQGERKICIGDQCTLFSNQHFMFCPINVPLSAEVVKASPEKPYLMMTMKIDLKMVASIVPHIPKTVAKNQPKSTAFLQWQMEENLLEQFERLVDLLKTPEDIDFLAPLIQQHIYYVLLKSDQGQKLRELVQLGSHTNQIAQTALWIEQHLSESLRVDDLAKQAGMSVSSFHLHFKKMTNMSPLQYQKSHRLLAAQKLIQTKQSNIANIAFQVGYESPSQFSREYKRHFGVSPKYDIQS</sequence>
<dbReference type="InterPro" id="IPR009057">
    <property type="entry name" value="Homeodomain-like_sf"/>
</dbReference>
<evidence type="ECO:0000313" key="5">
    <source>
        <dbReference type="EMBL" id="MBV6532047.1"/>
    </source>
</evidence>
<dbReference type="InterPro" id="IPR018062">
    <property type="entry name" value="HTH_AraC-typ_CS"/>
</dbReference>
<keyword evidence="1" id="KW-0805">Transcription regulation</keyword>
<protein>
    <submittedName>
        <fullName evidence="6">AraC family transcriptional regulator</fullName>
    </submittedName>
</protein>
<dbReference type="RefSeq" id="WP_157403137.1">
    <property type="nucleotide sequence ID" value="NZ_JABULY010000005.1"/>
</dbReference>
<dbReference type="GO" id="GO:0003700">
    <property type="term" value="F:DNA-binding transcription factor activity"/>
    <property type="evidence" value="ECO:0007669"/>
    <property type="project" value="InterPro"/>
</dbReference>
<evidence type="ECO:0000256" key="2">
    <source>
        <dbReference type="ARBA" id="ARBA00023125"/>
    </source>
</evidence>
<dbReference type="InterPro" id="IPR020449">
    <property type="entry name" value="Tscrpt_reg_AraC-type_HTH"/>
</dbReference>
<keyword evidence="8" id="KW-1185">Reference proteome</keyword>
<evidence type="ECO:0000256" key="1">
    <source>
        <dbReference type="ARBA" id="ARBA00023015"/>
    </source>
</evidence>
<keyword evidence="3" id="KW-0804">Transcription</keyword>
<dbReference type="Proteomes" id="UP000732858">
    <property type="component" value="Unassembled WGS sequence"/>
</dbReference>
<keyword evidence="2" id="KW-0238">DNA-binding</keyword>
<dbReference type="PANTHER" id="PTHR43436:SF1">
    <property type="entry name" value="TRANSCRIPTIONAL REGULATORY PROTEIN"/>
    <property type="match status" value="1"/>
</dbReference>
<evidence type="ECO:0000313" key="8">
    <source>
        <dbReference type="Proteomes" id="UP001196379"/>
    </source>
</evidence>
<dbReference type="Pfam" id="PF12833">
    <property type="entry name" value="HTH_18"/>
    <property type="match status" value="1"/>
</dbReference>
<dbReference type="GeneID" id="65548999"/>